<dbReference type="AlphaFoldDB" id="A0A2N7VDT5"/>
<proteinExistence type="predicted"/>
<evidence type="ECO:0000259" key="1">
    <source>
        <dbReference type="PROSITE" id="PS51186"/>
    </source>
</evidence>
<dbReference type="Pfam" id="PF00583">
    <property type="entry name" value="Acetyltransf_1"/>
    <property type="match status" value="1"/>
</dbReference>
<feature type="domain" description="N-acetyltransferase" evidence="1">
    <location>
        <begin position="124"/>
        <end position="272"/>
    </location>
</feature>
<reference evidence="2 3" key="1">
    <citation type="submission" date="2018-01" db="EMBL/GenBank/DDBJ databases">
        <title>Whole genome analyses suggest that Burkholderia sensu lato contains two further novel genera in the rhizoxinica-symbiotica group Mycetohabitans gen. nov., and Trinickia gen. nov.: implications for the evolution of diazotrophy and nodulation in the Burkholderiaceae.</title>
        <authorList>
            <person name="Estrada-de los Santos P."/>
            <person name="Palmer M."/>
            <person name="Chavez-Ramirez B."/>
            <person name="Beukes C."/>
            <person name="Steenkamp E.T."/>
            <person name="Hirsch A.M."/>
            <person name="Manyaka P."/>
            <person name="Maluk M."/>
            <person name="Lafos M."/>
            <person name="Crook M."/>
            <person name="Gross E."/>
            <person name="Simon M.F."/>
            <person name="Bueno dos Reis Junior F."/>
            <person name="Poole P.S."/>
            <person name="Venter S.N."/>
            <person name="James E.K."/>
        </authorList>
    </citation>
    <scope>NUCLEOTIDE SEQUENCE [LARGE SCALE GENOMIC DNA]</scope>
    <source>
        <strain evidence="2 3">GIMN1.004</strain>
    </source>
</reference>
<dbReference type="Proteomes" id="UP000235616">
    <property type="component" value="Unassembled WGS sequence"/>
</dbReference>
<comment type="caution">
    <text evidence="2">The sequence shown here is derived from an EMBL/GenBank/DDBJ whole genome shotgun (WGS) entry which is preliminary data.</text>
</comment>
<evidence type="ECO:0000313" key="2">
    <source>
        <dbReference type="EMBL" id="PMS15321.1"/>
    </source>
</evidence>
<dbReference type="GO" id="GO:0016747">
    <property type="term" value="F:acyltransferase activity, transferring groups other than amino-acyl groups"/>
    <property type="evidence" value="ECO:0007669"/>
    <property type="project" value="InterPro"/>
</dbReference>
<gene>
    <name evidence="2" type="ORF">C0Z18_27670</name>
</gene>
<dbReference type="Gene3D" id="3.40.630.30">
    <property type="match status" value="1"/>
</dbReference>
<protein>
    <submittedName>
        <fullName evidence="2">N-acetyltransferase</fullName>
    </submittedName>
</protein>
<organism evidence="2 3">
    <name type="scientific">Trinickia dabaoshanensis</name>
    <dbReference type="NCBI Taxonomy" id="564714"/>
    <lineage>
        <taxon>Bacteria</taxon>
        <taxon>Pseudomonadati</taxon>
        <taxon>Pseudomonadota</taxon>
        <taxon>Betaproteobacteria</taxon>
        <taxon>Burkholderiales</taxon>
        <taxon>Burkholderiaceae</taxon>
        <taxon>Trinickia</taxon>
    </lineage>
</organism>
<dbReference type="InterPro" id="IPR016181">
    <property type="entry name" value="Acyl_CoA_acyltransferase"/>
</dbReference>
<dbReference type="OrthoDB" id="9796919at2"/>
<dbReference type="EMBL" id="PNYA01000033">
    <property type="protein sequence ID" value="PMS15321.1"/>
    <property type="molecule type" value="Genomic_DNA"/>
</dbReference>
<keyword evidence="2" id="KW-0808">Transferase</keyword>
<name>A0A2N7VDT5_9BURK</name>
<accession>A0A2N7VDT5</accession>
<keyword evidence="3" id="KW-1185">Reference proteome</keyword>
<evidence type="ECO:0000313" key="3">
    <source>
        <dbReference type="Proteomes" id="UP000235616"/>
    </source>
</evidence>
<dbReference type="SUPFAM" id="SSF55729">
    <property type="entry name" value="Acyl-CoA N-acyltransferases (Nat)"/>
    <property type="match status" value="1"/>
</dbReference>
<sequence>MHRKLQENLGLATDLLLHAQIGSVSHDGRYAIMRTAQAPEYFSGNMLVLDGPPGDDDRQRLEDDFARLIGTPPAMVHRSFAWPEDDGAVRDLDAFIGQGYERATCSVLVAERNAVHSPEINEAVEVRLFDSNSDSGSERDWDDWLQMSLADMPDPDSDVSRRCVAFQRDAYRALIERQWGNWWGAFIDGEMVGSLGLFFFGRIGRFQSIVTRRDQRNKRVCRTLLTEVVKRAAGARDRLVIVADENYHAHRLYEALGFACQARIGTLCQAPG</sequence>
<dbReference type="PROSITE" id="PS51186">
    <property type="entry name" value="GNAT"/>
    <property type="match status" value="1"/>
</dbReference>
<dbReference type="InterPro" id="IPR000182">
    <property type="entry name" value="GNAT_dom"/>
</dbReference>